<sequence length="189" mass="21142">MASTMIETATQGCLENADLYQHPLLEEPPTASAPADQRRQHMMMTRKAENLCVECPIMTQCLYNAAVKYDVSGFVAGTTARQRSEIRARLGITVTPEDFDTLAGVTARHRQVDHDEVVRLRNANPHESLETLAHRLGCSLSTVKRHLRRHRNEAAQQAPAEKKRVPTMAEVMTAYREVTRGIPAARRVA</sequence>
<dbReference type="PROSITE" id="PS51674">
    <property type="entry name" value="4FE4S_WBL"/>
    <property type="match status" value="1"/>
</dbReference>
<name>A0A255HBP4_9ACTN</name>
<organism evidence="2 3">
    <name type="scientific">Enemella dayhoffiae</name>
    <dbReference type="NCBI Taxonomy" id="2016507"/>
    <lineage>
        <taxon>Bacteria</taxon>
        <taxon>Bacillati</taxon>
        <taxon>Actinomycetota</taxon>
        <taxon>Actinomycetes</taxon>
        <taxon>Propionibacteriales</taxon>
        <taxon>Propionibacteriaceae</taxon>
        <taxon>Enemella</taxon>
    </lineage>
</organism>
<comment type="caution">
    <text evidence="2">The sequence shown here is derived from an EMBL/GenBank/DDBJ whole genome shotgun (WGS) entry which is preliminary data.</text>
</comment>
<dbReference type="Pfam" id="PF02467">
    <property type="entry name" value="Whib"/>
    <property type="match status" value="1"/>
</dbReference>
<dbReference type="Proteomes" id="UP000216311">
    <property type="component" value="Unassembled WGS sequence"/>
</dbReference>
<accession>A0A255HBP4</accession>
<proteinExistence type="predicted"/>
<dbReference type="AlphaFoldDB" id="A0A255HBP4"/>
<evidence type="ECO:0000313" key="2">
    <source>
        <dbReference type="EMBL" id="OYO24987.1"/>
    </source>
</evidence>
<protein>
    <submittedName>
        <fullName evidence="2">Transcription factor WhiB</fullName>
    </submittedName>
</protein>
<gene>
    <name evidence="2" type="ORF">CGZ93_00505</name>
</gene>
<dbReference type="InterPro" id="IPR034768">
    <property type="entry name" value="4FE4S_WBL"/>
</dbReference>
<feature type="domain" description="4Fe-4S Wbl-type" evidence="1">
    <location>
        <begin position="12"/>
        <end position="85"/>
    </location>
</feature>
<dbReference type="OrthoDB" id="3744914at2"/>
<dbReference type="EMBL" id="NMVQ01000001">
    <property type="protein sequence ID" value="OYO24987.1"/>
    <property type="molecule type" value="Genomic_DNA"/>
</dbReference>
<evidence type="ECO:0000259" key="1">
    <source>
        <dbReference type="PROSITE" id="PS51674"/>
    </source>
</evidence>
<dbReference type="RefSeq" id="WP_094362194.1">
    <property type="nucleotide sequence ID" value="NZ_NMVQ01000001.1"/>
</dbReference>
<keyword evidence="3" id="KW-1185">Reference proteome</keyword>
<evidence type="ECO:0000313" key="3">
    <source>
        <dbReference type="Proteomes" id="UP000216311"/>
    </source>
</evidence>
<reference evidence="2 3" key="1">
    <citation type="submission" date="2017-07" db="EMBL/GenBank/DDBJ databases">
        <title>Draft whole genome sequences of clinical Proprionibacteriaceae strains.</title>
        <authorList>
            <person name="Bernier A.-M."/>
            <person name="Bernard K."/>
            <person name="Domingo M.-C."/>
        </authorList>
    </citation>
    <scope>NUCLEOTIDE SEQUENCE [LARGE SCALE GENOMIC DNA]</scope>
    <source>
        <strain evidence="2 3">NML 130396</strain>
    </source>
</reference>